<dbReference type="OrthoDB" id="9796770at2"/>
<evidence type="ECO:0000313" key="3">
    <source>
        <dbReference type="Proteomes" id="UP000192284"/>
    </source>
</evidence>
<organism evidence="2 3">
    <name type="scientific">Mycobacterium angelicum</name>
    <dbReference type="NCBI Taxonomy" id="470074"/>
    <lineage>
        <taxon>Bacteria</taxon>
        <taxon>Bacillati</taxon>
        <taxon>Actinomycetota</taxon>
        <taxon>Actinomycetes</taxon>
        <taxon>Mycobacteriales</taxon>
        <taxon>Mycobacteriaceae</taxon>
        <taxon>Mycobacterium</taxon>
    </lineage>
</organism>
<sequence length="279" mass="30624">MDQVHWTPSGVRLRRRAGRPGRLNWLFLPGGPGIGSESLHELVDTVEVAGNCWLVDLPGDGSNVDAPGAPADPYRMWPQVLLEAADAVECPVYVGHSTGGEYLLSTPALAARLAGLALISSAPDASWLPVWQETMRKDPLPAVEHAGTRYESDPTNDNLRAVAVASAPWNFTDHGVARGTDLLARMPYNKDAERWSDANFDHDYELAWWPMVLPTLIVSGAADRVVTQALWEAPRFWARNVIRRVIADAGHFPWIEQPAAVRDAFAELAQRISAQADPR</sequence>
<dbReference type="InterPro" id="IPR029058">
    <property type="entry name" value="AB_hydrolase_fold"/>
</dbReference>
<dbReference type="SUPFAM" id="SSF53474">
    <property type="entry name" value="alpha/beta-Hydrolases"/>
    <property type="match status" value="1"/>
</dbReference>
<name>A0A1W9ZY27_MYCAN</name>
<dbReference type="Proteomes" id="UP000192284">
    <property type="component" value="Unassembled WGS sequence"/>
</dbReference>
<reference evidence="2 3" key="1">
    <citation type="submission" date="2017-02" db="EMBL/GenBank/DDBJ databases">
        <title>The new phylogeny of genus Mycobacterium.</title>
        <authorList>
            <person name="Tortoli E."/>
            <person name="Trovato A."/>
            <person name="Cirillo D.M."/>
        </authorList>
    </citation>
    <scope>NUCLEOTIDE SEQUENCE [LARGE SCALE GENOMIC DNA]</scope>
    <source>
        <strain evidence="2 3">DSM 45057</strain>
    </source>
</reference>
<gene>
    <name evidence="2" type="ORF">BST12_08820</name>
</gene>
<dbReference type="PANTHER" id="PTHR43194">
    <property type="entry name" value="HYDROLASE ALPHA/BETA FOLD FAMILY"/>
    <property type="match status" value="1"/>
</dbReference>
<accession>A0A1W9ZY27</accession>
<dbReference type="InterPro" id="IPR000073">
    <property type="entry name" value="AB_hydrolase_1"/>
</dbReference>
<dbReference type="GO" id="GO:0016787">
    <property type="term" value="F:hydrolase activity"/>
    <property type="evidence" value="ECO:0007669"/>
    <property type="project" value="UniProtKB-KW"/>
</dbReference>
<dbReference type="Pfam" id="PF12697">
    <property type="entry name" value="Abhydrolase_6"/>
    <property type="match status" value="1"/>
</dbReference>
<feature type="domain" description="AB hydrolase-1" evidence="1">
    <location>
        <begin position="26"/>
        <end position="264"/>
    </location>
</feature>
<protein>
    <submittedName>
        <fullName evidence="2">Alpha/beta hydrolase</fullName>
    </submittedName>
</protein>
<keyword evidence="3" id="KW-1185">Reference proteome</keyword>
<dbReference type="EMBL" id="MVHE01000009">
    <property type="protein sequence ID" value="ORA22671.1"/>
    <property type="molecule type" value="Genomic_DNA"/>
</dbReference>
<proteinExistence type="predicted"/>
<evidence type="ECO:0000313" key="2">
    <source>
        <dbReference type="EMBL" id="ORA22671.1"/>
    </source>
</evidence>
<dbReference type="InterPro" id="IPR050228">
    <property type="entry name" value="Carboxylesterase_BioH"/>
</dbReference>
<keyword evidence="2" id="KW-0378">Hydrolase</keyword>
<dbReference type="Gene3D" id="3.40.50.1820">
    <property type="entry name" value="alpha/beta hydrolase"/>
    <property type="match status" value="1"/>
</dbReference>
<evidence type="ECO:0000259" key="1">
    <source>
        <dbReference type="Pfam" id="PF12697"/>
    </source>
</evidence>
<dbReference type="PANTHER" id="PTHR43194:SF2">
    <property type="entry name" value="PEROXISOMAL MEMBRANE PROTEIN LPX1"/>
    <property type="match status" value="1"/>
</dbReference>
<comment type="caution">
    <text evidence="2">The sequence shown here is derived from an EMBL/GenBank/DDBJ whole genome shotgun (WGS) entry which is preliminary data.</text>
</comment>
<dbReference type="RefSeq" id="WP_083112725.1">
    <property type="nucleotide sequence ID" value="NZ_JACKTS010000014.1"/>
</dbReference>
<dbReference type="AlphaFoldDB" id="A0A1W9ZY27"/>